<accession>A0A1F5S3Y1</accession>
<reference evidence="1 2" key="1">
    <citation type="journal article" date="2016" name="Nat. Commun.">
        <title>Thousands of microbial genomes shed light on interconnected biogeochemical processes in an aquifer system.</title>
        <authorList>
            <person name="Anantharaman K."/>
            <person name="Brown C.T."/>
            <person name="Hug L.A."/>
            <person name="Sharon I."/>
            <person name="Castelle C.J."/>
            <person name="Probst A.J."/>
            <person name="Thomas B.C."/>
            <person name="Singh A."/>
            <person name="Wilkins M.J."/>
            <person name="Karaoz U."/>
            <person name="Brodie E.L."/>
            <person name="Williams K.H."/>
            <person name="Hubbard S.S."/>
            <person name="Banfield J.F."/>
        </authorList>
    </citation>
    <scope>NUCLEOTIDE SEQUENCE [LARGE SCALE GENOMIC DNA]</scope>
</reference>
<gene>
    <name evidence="1" type="ORF">A2257_01695</name>
</gene>
<organism evidence="1 2">
    <name type="scientific">Candidatus Falkowbacteria bacterium RIFOXYA2_FULL_38_12</name>
    <dbReference type="NCBI Taxonomy" id="1797993"/>
    <lineage>
        <taxon>Bacteria</taxon>
        <taxon>Candidatus Falkowiibacteriota</taxon>
    </lineage>
</organism>
<protein>
    <submittedName>
        <fullName evidence="1">Uncharacterized protein</fullName>
    </submittedName>
</protein>
<sequence length="139" mass="15685">MAEALTLEQLNKAFDVFEKKLDKKLAKLATKEEVANLITREEFKKAVGSLVTQKEFEEAIDGLITRKEFGEKIDRLDAKIEKEIGDLAAMSKVQFDENTNNFEEIKEKLKVLASKPEVENLKKRTSNIELKLGITAATA</sequence>
<name>A0A1F5S3Y1_9BACT</name>
<dbReference type="Proteomes" id="UP000177407">
    <property type="component" value="Unassembled WGS sequence"/>
</dbReference>
<evidence type="ECO:0000313" key="2">
    <source>
        <dbReference type="Proteomes" id="UP000177407"/>
    </source>
</evidence>
<proteinExistence type="predicted"/>
<dbReference type="EMBL" id="MFGA01000014">
    <property type="protein sequence ID" value="OGF21133.1"/>
    <property type="molecule type" value="Genomic_DNA"/>
</dbReference>
<dbReference type="AlphaFoldDB" id="A0A1F5S3Y1"/>
<evidence type="ECO:0000313" key="1">
    <source>
        <dbReference type="EMBL" id="OGF21133.1"/>
    </source>
</evidence>
<comment type="caution">
    <text evidence="1">The sequence shown here is derived from an EMBL/GenBank/DDBJ whole genome shotgun (WGS) entry which is preliminary data.</text>
</comment>